<protein>
    <submittedName>
        <fullName evidence="3">Pimeloyl-ACP methyl ester carboxylesterase</fullName>
    </submittedName>
</protein>
<dbReference type="SUPFAM" id="SSF53474">
    <property type="entry name" value="alpha/beta-Hydrolases"/>
    <property type="match status" value="1"/>
</dbReference>
<dbReference type="RefSeq" id="WP_111593009.1">
    <property type="nucleotide sequence ID" value="NZ_QLMA01000005.1"/>
</dbReference>
<dbReference type="EMBL" id="QLMA01000005">
    <property type="protein sequence ID" value="RAJ79977.1"/>
    <property type="molecule type" value="Genomic_DNA"/>
</dbReference>
<organism evidence="3 4">
    <name type="scientific">Chitinophaga dinghuensis</name>
    <dbReference type="NCBI Taxonomy" id="1539050"/>
    <lineage>
        <taxon>Bacteria</taxon>
        <taxon>Pseudomonadati</taxon>
        <taxon>Bacteroidota</taxon>
        <taxon>Chitinophagia</taxon>
        <taxon>Chitinophagales</taxon>
        <taxon>Chitinophagaceae</taxon>
        <taxon>Chitinophaga</taxon>
    </lineage>
</organism>
<dbReference type="Proteomes" id="UP000249819">
    <property type="component" value="Unassembled WGS sequence"/>
</dbReference>
<dbReference type="InterPro" id="IPR029058">
    <property type="entry name" value="AB_hydrolase_fold"/>
</dbReference>
<gene>
    <name evidence="3" type="ORF">CLV59_10583</name>
</gene>
<dbReference type="PANTHER" id="PTHR43194:SF2">
    <property type="entry name" value="PEROXISOMAL MEMBRANE PROTEIN LPX1"/>
    <property type="match status" value="1"/>
</dbReference>
<dbReference type="InterPro" id="IPR000073">
    <property type="entry name" value="AB_hydrolase_1"/>
</dbReference>
<accession>A0A327VVF3</accession>
<feature type="signal peptide" evidence="1">
    <location>
        <begin position="1"/>
        <end position="23"/>
    </location>
</feature>
<keyword evidence="4" id="KW-1185">Reference proteome</keyword>
<comment type="caution">
    <text evidence="3">The sequence shown here is derived from an EMBL/GenBank/DDBJ whole genome shotgun (WGS) entry which is preliminary data.</text>
</comment>
<feature type="chain" id="PRO_5016434289" evidence="1">
    <location>
        <begin position="24"/>
        <end position="271"/>
    </location>
</feature>
<dbReference type="OrthoDB" id="9773293at2"/>
<feature type="domain" description="AB hydrolase-1" evidence="2">
    <location>
        <begin position="51"/>
        <end position="149"/>
    </location>
</feature>
<dbReference type="AlphaFoldDB" id="A0A327VVF3"/>
<keyword evidence="1" id="KW-0732">Signal</keyword>
<evidence type="ECO:0000313" key="3">
    <source>
        <dbReference type="EMBL" id="RAJ79977.1"/>
    </source>
</evidence>
<dbReference type="PANTHER" id="PTHR43194">
    <property type="entry name" value="HYDROLASE ALPHA/BETA FOLD FAMILY"/>
    <property type="match status" value="1"/>
</dbReference>
<proteinExistence type="predicted"/>
<evidence type="ECO:0000259" key="2">
    <source>
        <dbReference type="Pfam" id="PF00561"/>
    </source>
</evidence>
<name>A0A327VVF3_9BACT</name>
<evidence type="ECO:0000313" key="4">
    <source>
        <dbReference type="Proteomes" id="UP000249819"/>
    </source>
</evidence>
<dbReference type="Pfam" id="PF00561">
    <property type="entry name" value="Abhydrolase_1"/>
    <property type="match status" value="1"/>
</dbReference>
<evidence type="ECO:0000256" key="1">
    <source>
        <dbReference type="SAM" id="SignalP"/>
    </source>
</evidence>
<reference evidence="3 4" key="1">
    <citation type="submission" date="2018-06" db="EMBL/GenBank/DDBJ databases">
        <title>Genomic Encyclopedia of Archaeal and Bacterial Type Strains, Phase II (KMG-II): from individual species to whole genera.</title>
        <authorList>
            <person name="Goeker M."/>
        </authorList>
    </citation>
    <scope>NUCLEOTIDE SEQUENCE [LARGE SCALE GENOMIC DNA]</scope>
    <source>
        <strain evidence="3 4">DSM 29821</strain>
    </source>
</reference>
<dbReference type="InterPro" id="IPR050228">
    <property type="entry name" value="Carboxylesterase_BioH"/>
</dbReference>
<sequence>MQPRFRKCLLVWMIMCLATTTFATIPPDSSGSYASFDHTRIHFTIKGKGTPVILLHGFMQQGDAWFKYPLYDSLIRQGYCVITPDLRGNGLSDKPHEENAYANDAEARDIMALADHLHLNAYKIVGYSRGAIIASRVLLLDNRVRCGVMGGMGTAFTNPGWPRRWLFYRALSGENVPELAAMVKNVQSAGLDQQALALQQKEQPASTPQELAGIHKPVLVIGGDKDEDNDTGGALAAMMPTGMHATVTGDHNSTVRSPYFAAWVIDFLQNH</sequence>
<dbReference type="Gene3D" id="3.40.50.1820">
    <property type="entry name" value="alpha/beta hydrolase"/>
    <property type="match status" value="1"/>
</dbReference>